<dbReference type="GO" id="GO:0004651">
    <property type="term" value="F:polynucleotide 5'-phosphatase activity"/>
    <property type="evidence" value="ECO:0007669"/>
    <property type="project" value="InterPro"/>
</dbReference>
<evidence type="ECO:0000256" key="3">
    <source>
        <dbReference type="ARBA" id="ARBA00022664"/>
    </source>
</evidence>
<accession>A0A6C0DI25</accession>
<dbReference type="InterPro" id="IPR001339">
    <property type="entry name" value="mRNA_cap_enzyme_adenylation"/>
</dbReference>
<dbReference type="Gene3D" id="2.40.50.140">
    <property type="entry name" value="Nucleic acid-binding proteins"/>
    <property type="match status" value="1"/>
</dbReference>
<dbReference type="InterPro" id="IPR029063">
    <property type="entry name" value="SAM-dependent_MTases_sf"/>
</dbReference>
<evidence type="ECO:0000256" key="8">
    <source>
        <dbReference type="ARBA" id="ARBA00022884"/>
    </source>
</evidence>
<evidence type="ECO:0000256" key="2">
    <source>
        <dbReference type="ARBA" id="ARBA00022603"/>
    </source>
</evidence>
<dbReference type="InterPro" id="IPR037238">
    <property type="entry name" value="YbiA-like_sf"/>
</dbReference>
<dbReference type="SUPFAM" id="SSF55154">
    <property type="entry name" value="CYTH-like phosphatases"/>
    <property type="match status" value="1"/>
</dbReference>
<evidence type="ECO:0000256" key="5">
    <source>
        <dbReference type="ARBA" id="ARBA00022691"/>
    </source>
</evidence>
<dbReference type="GO" id="GO:0140818">
    <property type="term" value="F:mRNA 5'-triphosphate monophosphatase activity"/>
    <property type="evidence" value="ECO:0007669"/>
    <property type="project" value="UniProtKB-EC"/>
</dbReference>
<keyword evidence="5" id="KW-0949">S-adenosyl-L-methionine</keyword>
<keyword evidence="7" id="KW-0378">Hydrolase</keyword>
<dbReference type="Gene3D" id="3.20.100.10">
    <property type="entry name" value="mRNA triphosphatase Cet1-like"/>
    <property type="match status" value="1"/>
</dbReference>
<dbReference type="SUPFAM" id="SSF53335">
    <property type="entry name" value="S-adenosyl-L-methionine-dependent methyltransferases"/>
    <property type="match status" value="2"/>
</dbReference>
<evidence type="ECO:0000256" key="7">
    <source>
        <dbReference type="ARBA" id="ARBA00022801"/>
    </source>
</evidence>
<protein>
    <recommendedName>
        <fullName evidence="11">mRNA cap 0 methyltransferase domain-containing protein</fullName>
    </recommendedName>
</protein>
<dbReference type="PANTHER" id="PTHR12189:SF2">
    <property type="entry name" value="MRNA CAP GUANINE-N7 METHYLTRANSFERASE"/>
    <property type="match status" value="1"/>
</dbReference>
<dbReference type="GO" id="GO:0005634">
    <property type="term" value="C:nucleus"/>
    <property type="evidence" value="ECO:0007669"/>
    <property type="project" value="TreeGrafter"/>
</dbReference>
<dbReference type="Gene3D" id="3.30.470.30">
    <property type="entry name" value="DNA ligase/mRNA capping enzyme"/>
    <property type="match status" value="1"/>
</dbReference>
<feature type="domain" description="MRNA cap 0 methyltransferase" evidence="11">
    <location>
        <begin position="699"/>
        <end position="1024"/>
    </location>
</feature>
<dbReference type="InterPro" id="IPR037009">
    <property type="entry name" value="mRNA_triPase_Cet1_sf"/>
</dbReference>
<reference evidence="12" key="1">
    <citation type="journal article" date="2020" name="Nature">
        <title>Giant virus diversity and host interactions through global metagenomics.</title>
        <authorList>
            <person name="Schulz F."/>
            <person name="Roux S."/>
            <person name="Paez-Espino D."/>
            <person name="Jungbluth S."/>
            <person name="Walsh D.A."/>
            <person name="Denef V.J."/>
            <person name="McMahon K.D."/>
            <person name="Konstantinidis K.T."/>
            <person name="Eloe-Fadrosh E.A."/>
            <person name="Kyrpides N.C."/>
            <person name="Woyke T."/>
        </authorList>
    </citation>
    <scope>NUCLEOTIDE SEQUENCE</scope>
    <source>
        <strain evidence="12">GVMAG-M-3300023174-176</strain>
    </source>
</reference>
<dbReference type="InterPro" id="IPR004971">
    <property type="entry name" value="mRNA_G-N7_MeTrfase_dom"/>
</dbReference>
<keyword evidence="4" id="KW-0808">Transferase</keyword>
<sequence>MELFPNEIKKIDRLIEDWLTHPEQELESTFGNKGKVDATTFLEIAKRLQSKGFIPIPQDDRLSIFLVNSPGIKQENNIRLSVQGLGVLQSYCRSDEIKDLPFTAIIKDSTSAEANLDLDEYDMRIKTRREIPLKPEDPSVRQMMYDWNNKKKGFRLIKRWSFEGPGIRIDMSMVSSSPTDSRGQFTGQKKFLEKGSNLFNQAPIYEVEVELLRDEHTTTLESARKHFIRGIGEVLRGIQKNTLLVRKTTRESVLADYAKLNGSRKFRGPTPVTLEIDNMRAEAVAGSVNIRTGYNVTDKADGLRCLGFCDEKGELFLLDMGLGVYRTGQASLACANSLVDGEWVTTDRYDSAINYFLIFDIVKFGGKDVAKLPFADPEDMDNKETRWNKMTEWSTAWTEGKKDVARGMTDGTRLQVLKKEFEFGSAADPESIFRACAATLLRAKTHLIYHTDGLILTPNVLDLPNTNTFYEQFKWKPAIDNTIDFLVKFEKDPVNPLSDKITAEVDPVTGEVNRYKTMRLYVGSKKDPAYDDPRATVLNELPLPSKNKTGGVYQPVLFYPTDFPDTMANMAYVPVELDPDSGMEVASTDGTNEPIRHNTIVECRYNPMRAAGWRWIPARIRHDKTERYQKGLKTRDISRTLNAQAVADSVWNSIHDPVTPSMISTGAEFPNKNELAVLQGSETHQRYYQREASEDDLMVIRGLRSFHNHYIKELLLYRPTMLTLDGKGGKKLMDTSCGRAGDIKLWIDVKPAFVLGVDLDGEGIRDPANGAYRRLVNWQMKLGKDKVPPMLFVAANSSQPLVDGEAGTTRDEKNLLRSVFGRSETDGQVPPLLQDKLGGMLRSGADVAVSMFTFHYMCKDKATFDGFLQNLADTVRVGGYFAGCCTDGDSVFSLLQDTKLGGIRSGMADKTEIWSIRKQYDTEELLADETSLGHAIDVKFISLGADYKREYLVSFDYLVTSLKAIGFELLTEEDLKALPGGLRHSTNLFKNTYASIPDAGKKYPMDTAVKEFSFLSRWFLFKRVGEASPVEEEEADVAVATAEAVAEDKSLKPHKEDAPLMGQVAAEVKEGEEEEEAAEEPIDLFTLPGPERRFEPAEIFMFGPEVALKDPFKIGDDQSTRWLAPYWSFRVIDPEEEGVFYPTLEHYWEAMRLKHGAKKAALAKTLLSTEGSIHQQFLPQYVKKSSESEKAYRERVLDVLVEELEAVKKAVSPANLQSKYGISFNESDWNAMKPDYIKQGLEQRWTRDKKFREIVEKAKTAGKYLLYYLKQKKLGGGVANDLAGRRKPESGQIEGENLIGKTIMEIAGFRIE</sequence>
<dbReference type="Pfam" id="PF01331">
    <property type="entry name" value="mRNA_cap_enzyme"/>
    <property type="match status" value="1"/>
</dbReference>
<evidence type="ECO:0000259" key="11">
    <source>
        <dbReference type="PROSITE" id="PS51562"/>
    </source>
</evidence>
<keyword evidence="3" id="KW-0507">mRNA processing</keyword>
<dbReference type="InterPro" id="IPR033469">
    <property type="entry name" value="CYTH-like_dom_sf"/>
</dbReference>
<evidence type="ECO:0000256" key="10">
    <source>
        <dbReference type="ARBA" id="ARBA00047740"/>
    </source>
</evidence>
<keyword evidence="9" id="KW-0342">GTP-binding</keyword>
<comment type="pathway">
    <text evidence="1">mRNA processing; mRNA capping.</text>
</comment>
<organism evidence="12">
    <name type="scientific">viral metagenome</name>
    <dbReference type="NCBI Taxonomy" id="1070528"/>
    <lineage>
        <taxon>unclassified sequences</taxon>
        <taxon>metagenomes</taxon>
        <taxon>organismal metagenomes</taxon>
    </lineage>
</organism>
<dbReference type="InterPro" id="IPR039753">
    <property type="entry name" value="RG7MT1"/>
</dbReference>
<dbReference type="SUPFAM" id="SSF143990">
    <property type="entry name" value="YbiA-like"/>
    <property type="match status" value="1"/>
</dbReference>
<dbReference type="InterPro" id="IPR012340">
    <property type="entry name" value="NA-bd_OB-fold"/>
</dbReference>
<dbReference type="Gene3D" id="3.40.50.150">
    <property type="entry name" value="Vaccinia Virus protein VP39"/>
    <property type="match status" value="1"/>
</dbReference>
<keyword evidence="6" id="KW-0547">Nucleotide-binding</keyword>
<evidence type="ECO:0000313" key="12">
    <source>
        <dbReference type="EMBL" id="QHT15569.1"/>
    </source>
</evidence>
<comment type="catalytic activity">
    <reaction evidence="10">
        <text>a 5'-end triphospho-ribonucleoside in mRNA + H2O = a 5'-end diphospho-ribonucleoside in mRNA + phosphate + H(+)</text>
        <dbReference type="Rhea" id="RHEA:67004"/>
        <dbReference type="Rhea" id="RHEA-COMP:17164"/>
        <dbReference type="Rhea" id="RHEA-COMP:17165"/>
        <dbReference type="ChEBI" id="CHEBI:15377"/>
        <dbReference type="ChEBI" id="CHEBI:15378"/>
        <dbReference type="ChEBI" id="CHEBI:43474"/>
        <dbReference type="ChEBI" id="CHEBI:167616"/>
        <dbReference type="ChEBI" id="CHEBI:167618"/>
        <dbReference type="EC" id="3.6.1.74"/>
    </reaction>
    <physiologicalReaction direction="left-to-right" evidence="10">
        <dbReference type="Rhea" id="RHEA:67005"/>
    </physiologicalReaction>
</comment>
<dbReference type="Gene3D" id="1.10.357.40">
    <property type="entry name" value="YbiA-like"/>
    <property type="match status" value="1"/>
</dbReference>
<dbReference type="GO" id="GO:0004484">
    <property type="term" value="F:mRNA guanylyltransferase activity"/>
    <property type="evidence" value="ECO:0007669"/>
    <property type="project" value="InterPro"/>
</dbReference>
<evidence type="ECO:0000256" key="4">
    <source>
        <dbReference type="ARBA" id="ARBA00022679"/>
    </source>
</evidence>
<keyword evidence="2" id="KW-0489">Methyltransferase</keyword>
<keyword evidence="8" id="KW-0694">RNA-binding</keyword>
<name>A0A6C0DI25_9ZZZZ</name>
<dbReference type="GO" id="GO:0004482">
    <property type="term" value="F:mRNA 5'-cap (guanine-N7-)-methyltransferase activity"/>
    <property type="evidence" value="ECO:0007669"/>
    <property type="project" value="InterPro"/>
</dbReference>
<evidence type="ECO:0000256" key="1">
    <source>
        <dbReference type="ARBA" id="ARBA00005129"/>
    </source>
</evidence>
<dbReference type="EMBL" id="MN739613">
    <property type="protein sequence ID" value="QHT15569.1"/>
    <property type="molecule type" value="Genomic_DNA"/>
</dbReference>
<proteinExistence type="predicted"/>
<dbReference type="PANTHER" id="PTHR12189">
    <property type="entry name" value="MRNA GUANINE-7- METHYLTRANSFERASE"/>
    <property type="match status" value="1"/>
</dbReference>
<dbReference type="SUPFAM" id="SSF56091">
    <property type="entry name" value="DNA ligase/mRNA capping enzyme, catalytic domain"/>
    <property type="match status" value="1"/>
</dbReference>
<dbReference type="GO" id="GO:0005524">
    <property type="term" value="F:ATP binding"/>
    <property type="evidence" value="ECO:0007669"/>
    <property type="project" value="InterPro"/>
</dbReference>
<dbReference type="GO" id="GO:0005525">
    <property type="term" value="F:GTP binding"/>
    <property type="evidence" value="ECO:0007669"/>
    <property type="project" value="UniProtKB-KW"/>
</dbReference>
<dbReference type="PROSITE" id="PS51562">
    <property type="entry name" value="RNA_CAP0_MT"/>
    <property type="match status" value="1"/>
</dbReference>
<evidence type="ECO:0000256" key="9">
    <source>
        <dbReference type="ARBA" id="ARBA00023134"/>
    </source>
</evidence>
<dbReference type="GO" id="GO:0003723">
    <property type="term" value="F:RNA binding"/>
    <property type="evidence" value="ECO:0007669"/>
    <property type="project" value="UniProtKB-KW"/>
</dbReference>
<evidence type="ECO:0000256" key="6">
    <source>
        <dbReference type="ARBA" id="ARBA00022741"/>
    </source>
</evidence>